<dbReference type="InterPro" id="IPR011118">
    <property type="entry name" value="Tannase/feruloyl_esterase"/>
</dbReference>
<protein>
    <submittedName>
        <fullName evidence="8">Tannase/feruloyl esterase family alpha/beta hydrolase</fullName>
    </submittedName>
</protein>
<keyword evidence="7" id="KW-1015">Disulfide bond</keyword>
<dbReference type="GO" id="GO:0016787">
    <property type="term" value="F:hydrolase activity"/>
    <property type="evidence" value="ECO:0007669"/>
    <property type="project" value="UniProtKB-KW"/>
</dbReference>
<keyword evidence="2" id="KW-0719">Serine esterase</keyword>
<evidence type="ECO:0000256" key="6">
    <source>
        <dbReference type="ARBA" id="ARBA00022837"/>
    </source>
</evidence>
<evidence type="ECO:0000313" key="8">
    <source>
        <dbReference type="EMBL" id="GAA4437400.1"/>
    </source>
</evidence>
<dbReference type="InterPro" id="IPR029058">
    <property type="entry name" value="AB_hydrolase_fold"/>
</dbReference>
<keyword evidence="6" id="KW-0106">Calcium</keyword>
<sequence length="482" mass="53896">MVQTAHTVRADDGTRPPCRSCESLKELLLPDVRVDSVSVLTQKEVCVLKGVIGREITFELLLPARWNERFVMGGGGGFVGYVMNRARNMAFDGFATVGTDTGHKGTDAGWGLNNMERQLNFGHAAVHRTAEVAKAVIRHYYAAPPRYSYFIGLSRGGGQAMMEAQRYPQDFDGIVAGAPAFNWVGMAVKFNLNTRALYGSPENRQPVITSDHLQVLQRHILGHCDAYDGVRDSIISDPLRCSFSLEDLPRCKNDMPGADCFTAKQVETLKSIYAPVRDGDQVIHSGFPPGGENEKTGWFPSVTGPIEGSRPYPTWQAFYGMETFRYLVFNDSEWRYDRYDWQRVYRDTRYAAAYLNAAQTDYSAFKARGGKMILYQGWADPLISALDLVRHYEEAAAADTHLENNIRLFMLPGVTHTGGRGPGKADWFRLITDWVEKDMAPERVILSKTENGKVVMTRPAFPYPRVPVYDGAGDPNLESSFK</sequence>
<dbReference type="PANTHER" id="PTHR33938">
    <property type="entry name" value="FERULOYL ESTERASE B-RELATED"/>
    <property type="match status" value="1"/>
</dbReference>
<organism evidence="8 9">
    <name type="scientific">Ravibacter arvi</name>
    <dbReference type="NCBI Taxonomy" id="2051041"/>
    <lineage>
        <taxon>Bacteria</taxon>
        <taxon>Pseudomonadati</taxon>
        <taxon>Bacteroidota</taxon>
        <taxon>Cytophagia</taxon>
        <taxon>Cytophagales</taxon>
        <taxon>Spirosomataceae</taxon>
        <taxon>Ravibacter</taxon>
    </lineage>
</organism>
<comment type="caution">
    <text evidence="8">The sequence shown here is derived from an EMBL/GenBank/DDBJ whole genome shotgun (WGS) entry which is preliminary data.</text>
</comment>
<keyword evidence="9" id="KW-1185">Reference proteome</keyword>
<evidence type="ECO:0000256" key="7">
    <source>
        <dbReference type="ARBA" id="ARBA00023157"/>
    </source>
</evidence>
<keyword evidence="4" id="KW-0732">Signal</keyword>
<dbReference type="Pfam" id="PF07519">
    <property type="entry name" value="Tannase"/>
    <property type="match status" value="1"/>
</dbReference>
<keyword evidence="3" id="KW-0479">Metal-binding</keyword>
<keyword evidence="5 8" id="KW-0378">Hydrolase</keyword>
<dbReference type="Proteomes" id="UP001501508">
    <property type="component" value="Unassembled WGS sequence"/>
</dbReference>
<dbReference type="EMBL" id="BAABEY010000018">
    <property type="protein sequence ID" value="GAA4437400.1"/>
    <property type="molecule type" value="Genomic_DNA"/>
</dbReference>
<accession>A0ABP8LW90</accession>
<evidence type="ECO:0000313" key="9">
    <source>
        <dbReference type="Proteomes" id="UP001501508"/>
    </source>
</evidence>
<evidence type="ECO:0000256" key="4">
    <source>
        <dbReference type="ARBA" id="ARBA00022729"/>
    </source>
</evidence>
<gene>
    <name evidence="8" type="ORF">GCM10023091_16550</name>
</gene>
<evidence type="ECO:0000256" key="2">
    <source>
        <dbReference type="ARBA" id="ARBA00022487"/>
    </source>
</evidence>
<name>A0ABP8LW90_9BACT</name>
<evidence type="ECO:0000256" key="5">
    <source>
        <dbReference type="ARBA" id="ARBA00022801"/>
    </source>
</evidence>
<proteinExistence type="inferred from homology"/>
<evidence type="ECO:0000256" key="1">
    <source>
        <dbReference type="ARBA" id="ARBA00006249"/>
    </source>
</evidence>
<evidence type="ECO:0000256" key="3">
    <source>
        <dbReference type="ARBA" id="ARBA00022723"/>
    </source>
</evidence>
<dbReference type="RefSeq" id="WP_345027922.1">
    <property type="nucleotide sequence ID" value="NZ_BAABEY010000018.1"/>
</dbReference>
<dbReference type="PANTHER" id="PTHR33938:SF15">
    <property type="entry name" value="FERULOYL ESTERASE B-RELATED"/>
    <property type="match status" value="1"/>
</dbReference>
<dbReference type="SUPFAM" id="SSF53474">
    <property type="entry name" value="alpha/beta-Hydrolases"/>
    <property type="match status" value="1"/>
</dbReference>
<comment type="similarity">
    <text evidence="1">Belongs to the tannase family.</text>
</comment>
<reference evidence="9" key="1">
    <citation type="journal article" date="2019" name="Int. J. Syst. Evol. Microbiol.">
        <title>The Global Catalogue of Microorganisms (GCM) 10K type strain sequencing project: providing services to taxonomists for standard genome sequencing and annotation.</title>
        <authorList>
            <consortium name="The Broad Institute Genomics Platform"/>
            <consortium name="The Broad Institute Genome Sequencing Center for Infectious Disease"/>
            <person name="Wu L."/>
            <person name="Ma J."/>
        </authorList>
    </citation>
    <scope>NUCLEOTIDE SEQUENCE [LARGE SCALE GENOMIC DNA]</scope>
    <source>
        <strain evidence="9">JCM 31920</strain>
    </source>
</reference>
<dbReference type="Gene3D" id="3.40.50.1820">
    <property type="entry name" value="alpha/beta hydrolase"/>
    <property type="match status" value="1"/>
</dbReference>